<feature type="region of interest" description="Disordered" evidence="1">
    <location>
        <begin position="92"/>
        <end position="111"/>
    </location>
</feature>
<reference evidence="3 4" key="1">
    <citation type="journal article" date="2007" name="Nature">
        <title>Evolution of genes and genomes on the Drosophila phylogeny.</title>
        <authorList>
            <consortium name="Drosophila 12 Genomes Consortium"/>
            <person name="Clark A.G."/>
            <person name="Eisen M.B."/>
            <person name="Smith D.R."/>
            <person name="Bergman C.M."/>
            <person name="Oliver B."/>
            <person name="Markow T.A."/>
            <person name="Kaufman T.C."/>
            <person name="Kellis M."/>
            <person name="Gelbart W."/>
            <person name="Iyer V.N."/>
            <person name="Pollard D.A."/>
            <person name="Sackton T.B."/>
            <person name="Larracuente A.M."/>
            <person name="Singh N.D."/>
            <person name="Abad J.P."/>
            <person name="Abt D.N."/>
            <person name="Adryan B."/>
            <person name="Aguade M."/>
            <person name="Akashi H."/>
            <person name="Anderson W.W."/>
            <person name="Aquadro C.F."/>
            <person name="Ardell D.H."/>
            <person name="Arguello R."/>
            <person name="Artieri C.G."/>
            <person name="Barbash D.A."/>
            <person name="Barker D."/>
            <person name="Barsanti P."/>
            <person name="Batterham P."/>
            <person name="Batzoglou S."/>
            <person name="Begun D."/>
            <person name="Bhutkar A."/>
            <person name="Blanco E."/>
            <person name="Bosak S.A."/>
            <person name="Bradley R.K."/>
            <person name="Brand A.D."/>
            <person name="Brent M.R."/>
            <person name="Brooks A.N."/>
            <person name="Brown R.H."/>
            <person name="Butlin R.K."/>
            <person name="Caggese C."/>
            <person name="Calvi B.R."/>
            <person name="Bernardo de Carvalho A."/>
            <person name="Caspi A."/>
            <person name="Castrezana S."/>
            <person name="Celniker S.E."/>
            <person name="Chang J.L."/>
            <person name="Chapple C."/>
            <person name="Chatterji S."/>
            <person name="Chinwalla A."/>
            <person name="Civetta A."/>
            <person name="Clifton S.W."/>
            <person name="Comeron J.M."/>
            <person name="Costello J.C."/>
            <person name="Coyne J.A."/>
            <person name="Daub J."/>
            <person name="David R.G."/>
            <person name="Delcher A.L."/>
            <person name="Delehaunty K."/>
            <person name="Do C.B."/>
            <person name="Ebling H."/>
            <person name="Edwards K."/>
            <person name="Eickbush T."/>
            <person name="Evans J.D."/>
            <person name="Filipski A."/>
            <person name="Findeiss S."/>
            <person name="Freyhult E."/>
            <person name="Fulton L."/>
            <person name="Fulton R."/>
            <person name="Garcia A.C."/>
            <person name="Gardiner A."/>
            <person name="Garfield D.A."/>
            <person name="Garvin B.E."/>
            <person name="Gibson G."/>
            <person name="Gilbert D."/>
            <person name="Gnerre S."/>
            <person name="Godfrey J."/>
            <person name="Good R."/>
            <person name="Gotea V."/>
            <person name="Gravely B."/>
            <person name="Greenberg A.J."/>
            <person name="Griffiths-Jones S."/>
            <person name="Gross S."/>
            <person name="Guigo R."/>
            <person name="Gustafson E.A."/>
            <person name="Haerty W."/>
            <person name="Hahn M.W."/>
            <person name="Halligan D.L."/>
            <person name="Halpern A.L."/>
            <person name="Halter G.M."/>
            <person name="Han M.V."/>
            <person name="Heger A."/>
            <person name="Hillier L."/>
            <person name="Hinrichs A.S."/>
            <person name="Holmes I."/>
            <person name="Hoskins R.A."/>
            <person name="Hubisz M.J."/>
            <person name="Hultmark D."/>
            <person name="Huntley M.A."/>
            <person name="Jaffe D.B."/>
            <person name="Jagadeeshan S."/>
            <person name="Jeck W.R."/>
            <person name="Johnson J."/>
            <person name="Jones C.D."/>
            <person name="Jordan W.C."/>
            <person name="Karpen G.H."/>
            <person name="Kataoka E."/>
            <person name="Keightley P.D."/>
            <person name="Kheradpour P."/>
            <person name="Kirkness E.F."/>
            <person name="Koerich L.B."/>
            <person name="Kristiansen K."/>
            <person name="Kudrna D."/>
            <person name="Kulathinal R.J."/>
            <person name="Kumar S."/>
            <person name="Kwok R."/>
            <person name="Lander E."/>
            <person name="Langley C.H."/>
            <person name="Lapoint R."/>
            <person name="Lazzaro B.P."/>
            <person name="Lee S.J."/>
            <person name="Levesque L."/>
            <person name="Li R."/>
            <person name="Lin C.F."/>
            <person name="Lin M.F."/>
            <person name="Lindblad-Toh K."/>
            <person name="Llopart A."/>
            <person name="Long M."/>
            <person name="Low L."/>
            <person name="Lozovsky E."/>
            <person name="Lu J."/>
            <person name="Luo M."/>
            <person name="Machado C.A."/>
            <person name="Makalowski W."/>
            <person name="Marzo M."/>
            <person name="Matsuda M."/>
            <person name="Matzkin L."/>
            <person name="McAllister B."/>
            <person name="McBride C.S."/>
            <person name="McKernan B."/>
            <person name="McKernan K."/>
            <person name="Mendez-Lago M."/>
            <person name="Minx P."/>
            <person name="Mollenhauer M.U."/>
            <person name="Montooth K."/>
            <person name="Mount S.M."/>
            <person name="Mu X."/>
            <person name="Myers E."/>
            <person name="Negre B."/>
            <person name="Newfeld S."/>
            <person name="Nielsen R."/>
            <person name="Noor M.A."/>
            <person name="O'Grady P."/>
            <person name="Pachter L."/>
            <person name="Papaceit M."/>
            <person name="Parisi M.J."/>
            <person name="Parisi M."/>
            <person name="Parts L."/>
            <person name="Pedersen J.S."/>
            <person name="Pesole G."/>
            <person name="Phillippy A.M."/>
            <person name="Ponting C.P."/>
            <person name="Pop M."/>
            <person name="Porcelli D."/>
            <person name="Powell J.R."/>
            <person name="Prohaska S."/>
            <person name="Pruitt K."/>
            <person name="Puig M."/>
            <person name="Quesneville H."/>
            <person name="Ram K.R."/>
            <person name="Rand D."/>
            <person name="Rasmussen M.D."/>
            <person name="Reed L.K."/>
            <person name="Reenan R."/>
            <person name="Reily A."/>
            <person name="Remington K.A."/>
            <person name="Rieger T.T."/>
            <person name="Ritchie M.G."/>
            <person name="Robin C."/>
            <person name="Rogers Y.H."/>
            <person name="Rohde C."/>
            <person name="Rozas J."/>
            <person name="Rubenfield M.J."/>
            <person name="Ruiz A."/>
            <person name="Russo S."/>
            <person name="Salzberg S.L."/>
            <person name="Sanchez-Gracia A."/>
            <person name="Saranga D.J."/>
            <person name="Sato H."/>
            <person name="Schaeffer S.W."/>
            <person name="Schatz M.C."/>
            <person name="Schlenke T."/>
            <person name="Schwartz R."/>
            <person name="Segarra C."/>
            <person name="Singh R.S."/>
            <person name="Sirot L."/>
            <person name="Sirota M."/>
            <person name="Sisneros N.B."/>
            <person name="Smith C.D."/>
            <person name="Smith T.F."/>
            <person name="Spieth J."/>
            <person name="Stage D.E."/>
            <person name="Stark A."/>
            <person name="Stephan W."/>
            <person name="Strausberg R.L."/>
            <person name="Strempel S."/>
            <person name="Sturgill D."/>
            <person name="Sutton G."/>
            <person name="Sutton G.G."/>
            <person name="Tao W."/>
            <person name="Teichmann S."/>
            <person name="Tobari Y.N."/>
            <person name="Tomimura Y."/>
            <person name="Tsolas J.M."/>
            <person name="Valente V.L."/>
            <person name="Venter E."/>
            <person name="Venter J.C."/>
            <person name="Vicario S."/>
            <person name="Vieira F.G."/>
            <person name="Vilella A.J."/>
            <person name="Villasante A."/>
            <person name="Walenz B."/>
            <person name="Wang J."/>
            <person name="Wasserman M."/>
            <person name="Watts T."/>
            <person name="Wilson D."/>
            <person name="Wilson R.K."/>
            <person name="Wing R.A."/>
            <person name="Wolfner M.F."/>
            <person name="Wong A."/>
            <person name="Wong G.K."/>
            <person name="Wu C.I."/>
            <person name="Wu G."/>
            <person name="Yamamoto D."/>
            <person name="Yang H.P."/>
            <person name="Yang S.P."/>
            <person name="Yorke J.A."/>
            <person name="Yoshida K."/>
            <person name="Zdobnov E."/>
            <person name="Zhang P."/>
            <person name="Zhang Y."/>
            <person name="Zimin A.V."/>
            <person name="Baldwin J."/>
            <person name="Abdouelleil A."/>
            <person name="Abdulkadir J."/>
            <person name="Abebe A."/>
            <person name="Abera B."/>
            <person name="Abreu J."/>
            <person name="Acer S.C."/>
            <person name="Aftuck L."/>
            <person name="Alexander A."/>
            <person name="An P."/>
            <person name="Anderson E."/>
            <person name="Anderson S."/>
            <person name="Arachi H."/>
            <person name="Azer M."/>
            <person name="Bachantsang P."/>
            <person name="Barry A."/>
            <person name="Bayul T."/>
            <person name="Berlin A."/>
            <person name="Bessette D."/>
            <person name="Bloom T."/>
            <person name="Blye J."/>
            <person name="Boguslavskiy L."/>
            <person name="Bonnet C."/>
            <person name="Boukhgalter B."/>
            <person name="Bourzgui I."/>
            <person name="Brown A."/>
            <person name="Cahill P."/>
            <person name="Channer S."/>
            <person name="Cheshatsang Y."/>
            <person name="Chuda L."/>
            <person name="Citroen M."/>
            <person name="Collymore A."/>
            <person name="Cooke P."/>
            <person name="Costello M."/>
            <person name="D'Aco K."/>
            <person name="Daza R."/>
            <person name="De Haan G."/>
            <person name="DeGray S."/>
            <person name="DeMaso C."/>
            <person name="Dhargay N."/>
            <person name="Dooley K."/>
            <person name="Dooley E."/>
            <person name="Doricent M."/>
            <person name="Dorje P."/>
            <person name="Dorjee K."/>
            <person name="Dupes A."/>
            <person name="Elong R."/>
            <person name="Falk J."/>
            <person name="Farina A."/>
            <person name="Faro S."/>
            <person name="Ferguson D."/>
            <person name="Fisher S."/>
            <person name="Foley C.D."/>
            <person name="Franke A."/>
            <person name="Friedrich D."/>
            <person name="Gadbois L."/>
            <person name="Gearin G."/>
            <person name="Gearin C.R."/>
            <person name="Giannoukos G."/>
            <person name="Goode T."/>
            <person name="Graham J."/>
            <person name="Grandbois E."/>
            <person name="Grewal S."/>
            <person name="Gyaltsen K."/>
            <person name="Hafez N."/>
            <person name="Hagos B."/>
            <person name="Hall J."/>
            <person name="Henson C."/>
            <person name="Hollinger A."/>
            <person name="Honan T."/>
            <person name="Huard M.D."/>
            <person name="Hughes L."/>
            <person name="Hurhula B."/>
            <person name="Husby M.E."/>
            <person name="Kamat A."/>
            <person name="Kanga B."/>
            <person name="Kashin S."/>
            <person name="Khazanovich D."/>
            <person name="Kisner P."/>
            <person name="Lance K."/>
            <person name="Lara M."/>
            <person name="Lee W."/>
            <person name="Lennon N."/>
            <person name="Letendre F."/>
            <person name="LeVine R."/>
            <person name="Lipovsky A."/>
            <person name="Liu X."/>
            <person name="Liu J."/>
            <person name="Liu S."/>
            <person name="Lokyitsang T."/>
            <person name="Lokyitsang Y."/>
            <person name="Lubonja R."/>
            <person name="Lui A."/>
            <person name="MacDonald P."/>
            <person name="Magnisalis V."/>
            <person name="Maru K."/>
            <person name="Matthews C."/>
            <person name="McCusker W."/>
            <person name="McDonough S."/>
            <person name="Mehta T."/>
            <person name="Meldrim J."/>
            <person name="Meneus L."/>
            <person name="Mihai O."/>
            <person name="Mihalev A."/>
            <person name="Mihova T."/>
            <person name="Mittelman R."/>
            <person name="Mlenga V."/>
            <person name="Montmayeur A."/>
            <person name="Mulrain L."/>
            <person name="Navidi A."/>
            <person name="Naylor J."/>
            <person name="Negash T."/>
            <person name="Nguyen T."/>
            <person name="Nguyen N."/>
            <person name="Nicol R."/>
            <person name="Norbu C."/>
            <person name="Norbu N."/>
            <person name="Novod N."/>
            <person name="O'Neill B."/>
            <person name="Osman S."/>
            <person name="Markiewicz E."/>
            <person name="Oyono O.L."/>
            <person name="Patti C."/>
            <person name="Phunkhang P."/>
            <person name="Pierre F."/>
            <person name="Priest M."/>
            <person name="Raghuraman S."/>
            <person name="Rege F."/>
            <person name="Reyes R."/>
            <person name="Rise C."/>
            <person name="Rogov P."/>
            <person name="Ross K."/>
            <person name="Ryan E."/>
            <person name="Settipalli S."/>
            <person name="Shea T."/>
            <person name="Sherpa N."/>
            <person name="Shi L."/>
            <person name="Shih D."/>
            <person name="Sparrow T."/>
            <person name="Spaulding J."/>
            <person name="Stalker J."/>
            <person name="Stange-Thomann N."/>
            <person name="Stavropoulos S."/>
            <person name="Stone C."/>
            <person name="Strader C."/>
            <person name="Tesfaye S."/>
            <person name="Thomson T."/>
            <person name="Thoulutsang Y."/>
            <person name="Thoulutsang D."/>
            <person name="Topham K."/>
            <person name="Topping I."/>
            <person name="Tsamla T."/>
            <person name="Vassiliev H."/>
            <person name="Vo A."/>
            <person name="Wangchuk T."/>
            <person name="Wangdi T."/>
            <person name="Weiand M."/>
            <person name="Wilkinson J."/>
            <person name="Wilson A."/>
            <person name="Yadav S."/>
            <person name="Young G."/>
            <person name="Yu Q."/>
            <person name="Zembek L."/>
            <person name="Zhong D."/>
            <person name="Zimmer A."/>
            <person name="Zwirko Z."/>
            <person name="Jaffe D.B."/>
            <person name="Alvarez P."/>
            <person name="Brockman W."/>
            <person name="Butler J."/>
            <person name="Chin C."/>
            <person name="Gnerre S."/>
            <person name="Grabherr M."/>
            <person name="Kleber M."/>
            <person name="Mauceli E."/>
            <person name="MacCallum I."/>
        </authorList>
    </citation>
    <scope>NUCLEOTIDE SEQUENCE [LARGE SCALE GENOMIC DNA]</scope>
    <source>
        <strain evidence="4">MSH-3 / Tucson 14011-0111.49</strain>
    </source>
</reference>
<dbReference type="OrthoDB" id="10681288at2759"/>
<dbReference type="InterPro" id="IPR027831">
    <property type="entry name" value="DUF4485"/>
</dbReference>
<sequence length="166" mass="19683">MNRLFNDFYDILENSPLPEDAFETSSQEYRHAMMWLNKLIAMQCNTEIDGQIRNIHMTNLSVCIKQQRLDAVFKKTPPVKLEWMEFQDNTINSQSKDGFEDRMEQTTPCPHTTSLTPSDMKIQSFNKPIKEAQHQMVQIRDEHQNLYDSEAYPKQTSMEPLEMRRY</sequence>
<accession>B4H9U3</accession>
<dbReference type="Proteomes" id="UP000008744">
    <property type="component" value="Unassembled WGS sequence"/>
</dbReference>
<keyword evidence="4" id="KW-1185">Reference proteome</keyword>
<dbReference type="HOGENOM" id="CLU_1604462_0_0_1"/>
<organism evidence="4">
    <name type="scientific">Drosophila persimilis</name>
    <name type="common">Fruit fly</name>
    <dbReference type="NCBI Taxonomy" id="7234"/>
    <lineage>
        <taxon>Eukaryota</taxon>
        <taxon>Metazoa</taxon>
        <taxon>Ecdysozoa</taxon>
        <taxon>Arthropoda</taxon>
        <taxon>Hexapoda</taxon>
        <taxon>Insecta</taxon>
        <taxon>Pterygota</taxon>
        <taxon>Neoptera</taxon>
        <taxon>Endopterygota</taxon>
        <taxon>Diptera</taxon>
        <taxon>Brachycera</taxon>
        <taxon>Muscomorpha</taxon>
        <taxon>Ephydroidea</taxon>
        <taxon>Drosophilidae</taxon>
        <taxon>Drosophila</taxon>
        <taxon>Sophophora</taxon>
    </lineage>
</organism>
<evidence type="ECO:0000256" key="1">
    <source>
        <dbReference type="SAM" id="MobiDB-lite"/>
    </source>
</evidence>
<name>B4H9U3_DROPE</name>
<evidence type="ECO:0000313" key="4">
    <source>
        <dbReference type="Proteomes" id="UP000008744"/>
    </source>
</evidence>
<dbReference type="EMBL" id="CH479231">
    <property type="protein sequence ID" value="EDW36590.1"/>
    <property type="molecule type" value="Genomic_DNA"/>
</dbReference>
<dbReference type="PhylomeDB" id="B4H9U3"/>
<proteinExistence type="predicted"/>
<evidence type="ECO:0000313" key="3">
    <source>
        <dbReference type="EMBL" id="EDW36590.1"/>
    </source>
</evidence>
<gene>
    <name evidence="3" type="primary">Dper\GL22950</name>
    <name evidence="3" type="ORF">Dper_GL22950</name>
</gene>
<feature type="domain" description="DUF4485" evidence="2">
    <location>
        <begin position="28"/>
        <end position="79"/>
    </location>
</feature>
<dbReference type="Pfam" id="PF14846">
    <property type="entry name" value="DUF4485"/>
    <property type="match status" value="1"/>
</dbReference>
<dbReference type="AlphaFoldDB" id="B4H9U3"/>
<protein>
    <submittedName>
        <fullName evidence="3">GL22950</fullName>
    </submittedName>
</protein>
<evidence type="ECO:0000259" key="2">
    <source>
        <dbReference type="Pfam" id="PF14846"/>
    </source>
</evidence>